<dbReference type="SUPFAM" id="SSF52540">
    <property type="entry name" value="P-loop containing nucleoside triphosphate hydrolases"/>
    <property type="match status" value="1"/>
</dbReference>
<proteinExistence type="predicted"/>
<keyword evidence="3" id="KW-0804">Transcription</keyword>
<dbReference type="PROSITE" id="PS50043">
    <property type="entry name" value="HTH_LUXR_2"/>
    <property type="match status" value="1"/>
</dbReference>
<comment type="caution">
    <text evidence="5">The sequence shown here is derived from an EMBL/GenBank/DDBJ whole genome shotgun (WGS) entry which is preliminary data.</text>
</comment>
<evidence type="ECO:0000313" key="5">
    <source>
        <dbReference type="EMBL" id="PDW03488.1"/>
    </source>
</evidence>
<organism evidence="5 6">
    <name type="scientific">Candidatus Viridilinea mediisalina</name>
    <dbReference type="NCBI Taxonomy" id="2024553"/>
    <lineage>
        <taxon>Bacteria</taxon>
        <taxon>Bacillati</taxon>
        <taxon>Chloroflexota</taxon>
        <taxon>Chloroflexia</taxon>
        <taxon>Chloroflexales</taxon>
        <taxon>Chloroflexineae</taxon>
        <taxon>Oscillochloridaceae</taxon>
        <taxon>Candidatus Viridilinea</taxon>
    </lineage>
</organism>
<name>A0A2A6RKT9_9CHLR</name>
<dbReference type="GO" id="GO:0003677">
    <property type="term" value="F:DNA binding"/>
    <property type="evidence" value="ECO:0007669"/>
    <property type="project" value="UniProtKB-KW"/>
</dbReference>
<dbReference type="PANTHER" id="PTHR44688">
    <property type="entry name" value="DNA-BINDING TRANSCRIPTIONAL ACTIVATOR DEVR_DOSR"/>
    <property type="match status" value="1"/>
</dbReference>
<dbReference type="InterPro" id="IPR041617">
    <property type="entry name" value="TPR_MalT"/>
</dbReference>
<dbReference type="Gene3D" id="1.10.10.10">
    <property type="entry name" value="Winged helix-like DNA-binding domain superfamily/Winged helix DNA-binding domain"/>
    <property type="match status" value="1"/>
</dbReference>
<dbReference type="PANTHER" id="PTHR44688:SF16">
    <property type="entry name" value="DNA-BINDING TRANSCRIPTIONAL ACTIVATOR DEVR_DOSR"/>
    <property type="match status" value="1"/>
</dbReference>
<dbReference type="Pfam" id="PF25873">
    <property type="entry name" value="WHD_MalT"/>
    <property type="match status" value="1"/>
</dbReference>
<dbReference type="SUPFAM" id="SSF46894">
    <property type="entry name" value="C-terminal effector domain of the bipartite response regulators"/>
    <property type="match status" value="1"/>
</dbReference>
<dbReference type="Gene3D" id="1.25.40.10">
    <property type="entry name" value="Tetratricopeptide repeat domain"/>
    <property type="match status" value="1"/>
</dbReference>
<protein>
    <recommendedName>
        <fullName evidence="4">HTH luxR-type domain-containing protein</fullName>
    </recommendedName>
</protein>
<evidence type="ECO:0000256" key="1">
    <source>
        <dbReference type="ARBA" id="ARBA00023015"/>
    </source>
</evidence>
<dbReference type="InterPro" id="IPR036388">
    <property type="entry name" value="WH-like_DNA-bd_sf"/>
</dbReference>
<dbReference type="SMART" id="SM00421">
    <property type="entry name" value="HTH_LUXR"/>
    <property type="match status" value="1"/>
</dbReference>
<dbReference type="InterPro" id="IPR027417">
    <property type="entry name" value="P-loop_NTPase"/>
</dbReference>
<reference evidence="6" key="1">
    <citation type="submission" date="2017-08" db="EMBL/GenBank/DDBJ databases">
        <authorList>
            <person name="Grouzdev D.S."/>
            <person name="Gaisin V.A."/>
            <person name="Rysina M.S."/>
            <person name="Gorlenko V.M."/>
        </authorList>
    </citation>
    <scope>NUCLEOTIDE SEQUENCE [LARGE SCALE GENOMIC DNA]</scope>
    <source>
        <strain evidence="6">Kir15-3F</strain>
    </source>
</reference>
<dbReference type="Proteomes" id="UP000220527">
    <property type="component" value="Unassembled WGS sequence"/>
</dbReference>
<dbReference type="Gene3D" id="3.40.50.300">
    <property type="entry name" value="P-loop containing nucleotide triphosphate hydrolases"/>
    <property type="match status" value="1"/>
</dbReference>
<sequence length="884" mass="96898">MWEEKISETAHGEIGLSAMHTLLLPKFHRPLPPKRAVVRPALLARLHAGLAAQRPLTLIAAAAGYGKTTLAAQWASQLTTPATWLTLEPADDDPLRFATYLVAALQRLHPSIGTNLLPVLRAGQLPPEHVLLTTLLNDLDAAHALRATQQQAAQDPFVCFLDDVHAIQQPQNLSIVQALLSHPSPGLHLVLVTREDPALPLARLRARAQLTEVRAADLRFSEAETTGLLCTGMGLSLASHDLASLHKRTEGWAVGLQLVGLSLQDHADPAAFVAALSGSHRFILDYLTEEVLARQPADRQQFLLETSLLTRLHGALCDAVTGRNDSAALLEELLRANLFIIPLDDEGRWYRYHQLFAELLQHKLRRERGACMPTLHRRASEWYERQGMPATSIEHALAADDEPRVVTLLTAHGWHLLTREQTPMLAQWIQALPEAARQRSPHLNTMMVWRHILHGAYQQAPPYLAAAHRALAHLPPESSASRALQADILALQAFLAQVQGQPSQALTLAEQARSLVPPEHTRLQASTSLALGVAYRVVGRCDEAIEALEAALHAAQAIDDHVTAIVVVAHLALIWHPLGRLHRLIATAEAVIERTETISRVAPLMIGTIHAVIGQVYYEWNQVAKARHMLLHGLQMAQLSGQTTSVAYVSIYLARVAQETGDQQAAARYLREAGDVLARGGAPAWVRLDWIAQQVALLVAQGKLAEAEASLRETGITPETPVSYQSDTIHLAWLRWQIASRQPQALTLAQRIVQSAEAQGRNGSLIQALVLGAKAGGGQAWLIRARQLGEPEGYQRIFMATERTPNATPALIEPLTEREHDVLRLLATGLTYAQIAEQLIVSINTVRYHVKGVYGKLGVEKQMQAVERGRALGLLSYSPSDNES</sequence>
<dbReference type="AlphaFoldDB" id="A0A2A6RKT9"/>
<dbReference type="SUPFAM" id="SSF48452">
    <property type="entry name" value="TPR-like"/>
    <property type="match status" value="1"/>
</dbReference>
<dbReference type="GO" id="GO:0006355">
    <property type="term" value="P:regulation of DNA-templated transcription"/>
    <property type="evidence" value="ECO:0007669"/>
    <property type="project" value="InterPro"/>
</dbReference>
<keyword evidence="2" id="KW-0238">DNA-binding</keyword>
<gene>
    <name evidence="5" type="ORF">CJ255_08375</name>
</gene>
<dbReference type="CDD" id="cd06170">
    <property type="entry name" value="LuxR_C_like"/>
    <property type="match status" value="1"/>
</dbReference>
<dbReference type="InterPro" id="IPR011990">
    <property type="entry name" value="TPR-like_helical_dom_sf"/>
</dbReference>
<dbReference type="Pfam" id="PF17874">
    <property type="entry name" value="TPR_MalT"/>
    <property type="match status" value="1"/>
</dbReference>
<keyword evidence="1" id="KW-0805">Transcription regulation</keyword>
<dbReference type="InterPro" id="IPR016032">
    <property type="entry name" value="Sig_transdc_resp-reg_C-effctor"/>
</dbReference>
<dbReference type="Pfam" id="PF13191">
    <property type="entry name" value="AAA_16"/>
    <property type="match status" value="1"/>
</dbReference>
<evidence type="ECO:0000256" key="3">
    <source>
        <dbReference type="ARBA" id="ARBA00023163"/>
    </source>
</evidence>
<feature type="domain" description="HTH luxR-type" evidence="4">
    <location>
        <begin position="808"/>
        <end position="873"/>
    </location>
</feature>
<dbReference type="EMBL" id="NQWI01000028">
    <property type="protein sequence ID" value="PDW03488.1"/>
    <property type="molecule type" value="Genomic_DNA"/>
</dbReference>
<evidence type="ECO:0000256" key="2">
    <source>
        <dbReference type="ARBA" id="ARBA00023125"/>
    </source>
</evidence>
<evidence type="ECO:0000259" key="4">
    <source>
        <dbReference type="PROSITE" id="PS50043"/>
    </source>
</evidence>
<dbReference type="InterPro" id="IPR041664">
    <property type="entry name" value="AAA_16"/>
</dbReference>
<dbReference type="InterPro" id="IPR059106">
    <property type="entry name" value="WHD_MalT"/>
</dbReference>
<accession>A0A2A6RKT9</accession>
<dbReference type="Pfam" id="PF00196">
    <property type="entry name" value="GerE"/>
    <property type="match status" value="1"/>
</dbReference>
<dbReference type="PRINTS" id="PR00038">
    <property type="entry name" value="HTHLUXR"/>
</dbReference>
<evidence type="ECO:0000313" key="6">
    <source>
        <dbReference type="Proteomes" id="UP000220527"/>
    </source>
</evidence>
<keyword evidence="6" id="KW-1185">Reference proteome</keyword>
<dbReference type="InterPro" id="IPR000792">
    <property type="entry name" value="Tscrpt_reg_LuxR_C"/>
</dbReference>